<name>A0A1W6NZ75_9RHOB</name>
<dbReference type="KEGG" id="kro:BVG79_01054"/>
<dbReference type="EMBL" id="CP019937">
    <property type="protein sequence ID" value="ARO14400.1"/>
    <property type="molecule type" value="Genomic_DNA"/>
</dbReference>
<proteinExistence type="predicted"/>
<gene>
    <name evidence="2" type="ORF">BVG79_01054</name>
</gene>
<evidence type="ECO:0000256" key="1">
    <source>
        <dbReference type="SAM" id="MobiDB-lite"/>
    </source>
</evidence>
<accession>A0A1W6NZ75</accession>
<feature type="region of interest" description="Disordered" evidence="1">
    <location>
        <begin position="1"/>
        <end position="25"/>
    </location>
</feature>
<feature type="compositionally biased region" description="Basic and acidic residues" evidence="1">
    <location>
        <begin position="1"/>
        <end position="24"/>
    </location>
</feature>
<evidence type="ECO:0000313" key="2">
    <source>
        <dbReference type="EMBL" id="ARO14400.1"/>
    </source>
</evidence>
<protein>
    <submittedName>
        <fullName evidence="2">Uncharacterized protein</fullName>
    </submittedName>
</protein>
<dbReference type="AlphaFoldDB" id="A0A1W6NZ75"/>
<keyword evidence="3" id="KW-1185">Reference proteome</keyword>
<reference evidence="2 3" key="1">
    <citation type="submission" date="2017-02" db="EMBL/GenBank/DDBJ databases">
        <title>Ketogulonicigenium robustum SPU B003 Genome sequencing and assembly.</title>
        <authorList>
            <person name="Li Y."/>
            <person name="Liu L."/>
            <person name="Wang C."/>
            <person name="Zhang M."/>
            <person name="Zhang T."/>
            <person name="Zhang Y."/>
        </authorList>
    </citation>
    <scope>NUCLEOTIDE SEQUENCE [LARGE SCALE GENOMIC DNA]</scope>
    <source>
        <strain evidence="2 3">SPU_B003</strain>
    </source>
</reference>
<sequence>MDFSRDTIAADRVNKSRHPSRDDPPFLMLQGPHAGIMFDTTLRSGFIILCSLAGSARP</sequence>
<dbReference type="Proteomes" id="UP000242447">
    <property type="component" value="Chromosome"/>
</dbReference>
<organism evidence="2 3">
    <name type="scientific">Ketogulonicigenium robustum</name>
    <dbReference type="NCBI Taxonomy" id="92947"/>
    <lineage>
        <taxon>Bacteria</taxon>
        <taxon>Pseudomonadati</taxon>
        <taxon>Pseudomonadota</taxon>
        <taxon>Alphaproteobacteria</taxon>
        <taxon>Rhodobacterales</taxon>
        <taxon>Roseobacteraceae</taxon>
        <taxon>Ketogulonicigenium</taxon>
    </lineage>
</organism>
<evidence type="ECO:0000313" key="3">
    <source>
        <dbReference type="Proteomes" id="UP000242447"/>
    </source>
</evidence>